<protein>
    <submittedName>
        <fullName evidence="1">Uncharacterized protein</fullName>
    </submittedName>
</protein>
<dbReference type="AlphaFoldDB" id="A0A5B2TMQ7"/>
<evidence type="ECO:0000313" key="2">
    <source>
        <dbReference type="Proteomes" id="UP000323188"/>
    </source>
</evidence>
<proteinExistence type="predicted"/>
<gene>
    <name evidence="1" type="ORF">F0361_16435</name>
</gene>
<dbReference type="EMBL" id="VUOE01000003">
    <property type="protein sequence ID" value="KAA2215782.1"/>
    <property type="molecule type" value="Genomic_DNA"/>
</dbReference>
<comment type="caution">
    <text evidence="1">The sequence shown here is derived from an EMBL/GenBank/DDBJ whole genome shotgun (WGS) entry which is preliminary data.</text>
</comment>
<evidence type="ECO:0000313" key="1">
    <source>
        <dbReference type="EMBL" id="KAA2215782.1"/>
    </source>
</evidence>
<organism evidence="1 2">
    <name type="scientific">Maribacter flavus</name>
    <dbReference type="NCBI Taxonomy" id="1658664"/>
    <lineage>
        <taxon>Bacteria</taxon>
        <taxon>Pseudomonadati</taxon>
        <taxon>Bacteroidota</taxon>
        <taxon>Flavobacteriia</taxon>
        <taxon>Flavobacteriales</taxon>
        <taxon>Flavobacteriaceae</taxon>
        <taxon>Maribacter</taxon>
    </lineage>
</organism>
<accession>A0A5B2TMQ7</accession>
<name>A0A5B2TMQ7_9FLAO</name>
<dbReference type="RefSeq" id="WP_154920429.1">
    <property type="nucleotide sequence ID" value="NZ_VUOE01000003.1"/>
</dbReference>
<sequence length="60" mass="6410">MAGLYAVPPVGLPKKGDRVLQWYRLETGRPAYQGDIATIPNARPYGAFFCGKGKKDGGGV</sequence>
<reference evidence="1 2" key="1">
    <citation type="submission" date="2019-09" db="EMBL/GenBank/DDBJ databases">
        <authorList>
            <person name="Khan S.A."/>
            <person name="Jeon C.O."/>
            <person name="Chun B.H."/>
            <person name="Jeong S.E."/>
        </authorList>
    </citation>
    <scope>NUCLEOTIDE SEQUENCE [LARGE SCALE GENOMIC DNA]</scope>
    <source>
        <strain evidence="1 2">KCTC 42508</strain>
    </source>
</reference>
<dbReference type="Proteomes" id="UP000323188">
    <property type="component" value="Unassembled WGS sequence"/>
</dbReference>